<comment type="catalytic activity">
    <reaction evidence="1">
        <text>a uridine in mRNA = a pseudouridine in mRNA</text>
        <dbReference type="Rhea" id="RHEA:56644"/>
        <dbReference type="Rhea" id="RHEA-COMP:14658"/>
        <dbReference type="Rhea" id="RHEA-COMP:14659"/>
        <dbReference type="ChEBI" id="CHEBI:65314"/>
        <dbReference type="ChEBI" id="CHEBI:65315"/>
    </reaction>
</comment>
<dbReference type="EMBL" id="LT598466">
    <property type="protein sequence ID" value="SCU84505.1"/>
    <property type="molecule type" value="Genomic_DNA"/>
</dbReference>
<dbReference type="SUPFAM" id="SSF55120">
    <property type="entry name" value="Pseudouridine synthase"/>
    <property type="match status" value="1"/>
</dbReference>
<accession>A0A1G4J461</accession>
<dbReference type="PANTHER" id="PTHR13767:SF2">
    <property type="entry name" value="PSEUDOURIDYLATE SYNTHASE TRUB1"/>
    <property type="match status" value="1"/>
</dbReference>
<evidence type="ECO:0000256" key="6">
    <source>
        <dbReference type="SAM" id="MobiDB-lite"/>
    </source>
</evidence>
<evidence type="ECO:0000256" key="4">
    <source>
        <dbReference type="ARBA" id="ARBA00022694"/>
    </source>
</evidence>
<dbReference type="PANTHER" id="PTHR13767">
    <property type="entry name" value="TRNA-PSEUDOURIDINE SYNTHASE"/>
    <property type="match status" value="1"/>
</dbReference>
<dbReference type="Pfam" id="PF01509">
    <property type="entry name" value="TruB_N"/>
    <property type="match status" value="1"/>
</dbReference>
<comment type="similarity">
    <text evidence="2">Belongs to the pseudouridine synthase TruB family.</text>
</comment>
<keyword evidence="4" id="KW-0819">tRNA processing</keyword>
<evidence type="ECO:0000313" key="9">
    <source>
        <dbReference type="Proteomes" id="UP000191024"/>
    </source>
</evidence>
<keyword evidence="9" id="KW-1185">Reference proteome</keyword>
<dbReference type="AlphaFoldDB" id="A0A1G4J461"/>
<evidence type="ECO:0000259" key="7">
    <source>
        <dbReference type="Pfam" id="PF01509"/>
    </source>
</evidence>
<reference evidence="9" key="1">
    <citation type="submission" date="2016-03" db="EMBL/GenBank/DDBJ databases">
        <authorList>
            <person name="Devillers H."/>
        </authorList>
    </citation>
    <scope>NUCLEOTIDE SEQUENCE [LARGE SCALE GENOMIC DNA]</scope>
</reference>
<dbReference type="STRING" id="1230905.A0A1G4J461"/>
<dbReference type="GO" id="GO:0003723">
    <property type="term" value="F:RNA binding"/>
    <property type="evidence" value="ECO:0007669"/>
    <property type="project" value="InterPro"/>
</dbReference>
<name>A0A1G4J461_9SACH</name>
<dbReference type="InterPro" id="IPR020103">
    <property type="entry name" value="PsdUridine_synth_cat_dom_sf"/>
</dbReference>
<feature type="domain" description="Pseudouridine synthase II N-terminal" evidence="7">
    <location>
        <begin position="63"/>
        <end position="192"/>
    </location>
</feature>
<dbReference type="InterPro" id="IPR014780">
    <property type="entry name" value="tRNA_psdUridine_synth_TruB"/>
</dbReference>
<keyword evidence="5" id="KW-0413">Isomerase</keyword>
<dbReference type="Gene3D" id="3.30.2350.10">
    <property type="entry name" value="Pseudouridine synthase"/>
    <property type="match status" value="1"/>
</dbReference>
<evidence type="ECO:0000256" key="5">
    <source>
        <dbReference type="ARBA" id="ARBA00023235"/>
    </source>
</evidence>
<dbReference type="GO" id="GO:0006400">
    <property type="term" value="P:tRNA modification"/>
    <property type="evidence" value="ECO:0007669"/>
    <property type="project" value="TreeGrafter"/>
</dbReference>
<evidence type="ECO:0000256" key="2">
    <source>
        <dbReference type="ARBA" id="ARBA00008999"/>
    </source>
</evidence>
<dbReference type="OrthoDB" id="9995526at2759"/>
<feature type="compositionally biased region" description="Basic and acidic residues" evidence="6">
    <location>
        <begin position="392"/>
        <end position="406"/>
    </location>
</feature>
<feature type="compositionally biased region" description="Basic and acidic residues" evidence="6">
    <location>
        <begin position="373"/>
        <end position="382"/>
    </location>
</feature>
<proteinExistence type="inferred from homology"/>
<evidence type="ECO:0000313" key="8">
    <source>
        <dbReference type="EMBL" id="SCU84505.1"/>
    </source>
</evidence>
<dbReference type="Proteomes" id="UP000191024">
    <property type="component" value="Chromosome C"/>
</dbReference>
<protein>
    <recommendedName>
        <fullName evidence="3">tRNA pseudouridine(55) synthase</fullName>
        <ecNumber evidence="3">5.4.99.25</ecNumber>
    </recommendedName>
</protein>
<dbReference type="GO" id="GO:1990481">
    <property type="term" value="P:mRNA pseudouridine synthesis"/>
    <property type="evidence" value="ECO:0007669"/>
    <property type="project" value="TreeGrafter"/>
</dbReference>
<organism evidence="8 9">
    <name type="scientific">Lachancea mirantina</name>
    <dbReference type="NCBI Taxonomy" id="1230905"/>
    <lineage>
        <taxon>Eukaryota</taxon>
        <taxon>Fungi</taxon>
        <taxon>Dikarya</taxon>
        <taxon>Ascomycota</taxon>
        <taxon>Saccharomycotina</taxon>
        <taxon>Saccharomycetes</taxon>
        <taxon>Saccharomycetales</taxon>
        <taxon>Saccharomycetaceae</taxon>
        <taxon>Lachancea</taxon>
    </lineage>
</organism>
<gene>
    <name evidence="8" type="ORF">LAMI_0C07734G</name>
</gene>
<feature type="region of interest" description="Disordered" evidence="6">
    <location>
        <begin position="373"/>
        <end position="406"/>
    </location>
</feature>
<dbReference type="EC" id="5.4.99.25" evidence="3"/>
<dbReference type="GO" id="GO:0160148">
    <property type="term" value="F:tRNA pseudouridine(55) synthase activity"/>
    <property type="evidence" value="ECO:0007669"/>
    <property type="project" value="UniProtKB-EC"/>
</dbReference>
<dbReference type="GO" id="GO:0005634">
    <property type="term" value="C:nucleus"/>
    <property type="evidence" value="ECO:0007669"/>
    <property type="project" value="TreeGrafter"/>
</dbReference>
<evidence type="ECO:0000256" key="3">
    <source>
        <dbReference type="ARBA" id="ARBA00012787"/>
    </source>
</evidence>
<evidence type="ECO:0000256" key="1">
    <source>
        <dbReference type="ARBA" id="ARBA00001166"/>
    </source>
</evidence>
<sequence length="406" mass="45418">MNGIFAIEKPSGISSSQFLLKVQQIFNNSHVFSREIQRATAERMRQFQEQTGKKASKRKLRKVSKVKMGHGGTLDPLASGVLVVGVGSGTKKLSQYLSGTVKVYEAEALFGLSTTSGDVEGDILTMNSVDHLNMKDLKSVEQKFVGSLKQTPPIYAALKMDGKPLHEYARKGIPLPRAIEAREVNIYDLTILPDSLSTTHNYELKRPSTEEAQDTVTELTKKSNLMLDKLYFSKEYCKSIGLENEEANVEEPIPLGEEAIQQLTSGARKFDAPLLHFKARVSSGTYIRSLVSDIGKAMRSSSYMVKLIRCQQENWALEKNNVFSIQDFSDYEEEVWSSVLEKVMEEGSSIDVKMELENASKELELKKKGAEAALEKDSKDAEESSELNVKVLPEEHNQNLKRPLEE</sequence>
<dbReference type="InterPro" id="IPR002501">
    <property type="entry name" value="PsdUridine_synth_N"/>
</dbReference>
<dbReference type="HAMAP" id="MF_01080">
    <property type="entry name" value="TruB_bact"/>
    <property type="match status" value="1"/>
</dbReference>